<feature type="chain" id="PRO_5026662554" description="DUF3299 domain-containing protein" evidence="1">
    <location>
        <begin position="19"/>
        <end position="144"/>
    </location>
</feature>
<keyword evidence="1" id="KW-0732">Signal</keyword>
<organism evidence="2 3">
    <name type="scientific">Winogradskyella endarachnes</name>
    <dbReference type="NCBI Taxonomy" id="2681965"/>
    <lineage>
        <taxon>Bacteria</taxon>
        <taxon>Pseudomonadati</taxon>
        <taxon>Bacteroidota</taxon>
        <taxon>Flavobacteriia</taxon>
        <taxon>Flavobacteriales</taxon>
        <taxon>Flavobacteriaceae</taxon>
        <taxon>Winogradskyella</taxon>
    </lineage>
</organism>
<gene>
    <name evidence="2" type="ORF">GN138_01530</name>
</gene>
<dbReference type="RefSeq" id="WP_157361550.1">
    <property type="nucleotide sequence ID" value="NZ_WOWS01000001.1"/>
</dbReference>
<evidence type="ECO:0000256" key="1">
    <source>
        <dbReference type="SAM" id="SignalP"/>
    </source>
</evidence>
<feature type="signal peptide" evidence="1">
    <location>
        <begin position="1"/>
        <end position="18"/>
    </location>
</feature>
<accession>A0A6L6U8A5</accession>
<keyword evidence="3" id="KW-1185">Reference proteome</keyword>
<protein>
    <recommendedName>
        <fullName evidence="4">DUF3299 domain-containing protein</fullName>
    </recommendedName>
</protein>
<dbReference type="Proteomes" id="UP000478208">
    <property type="component" value="Unassembled WGS sequence"/>
</dbReference>
<reference evidence="2 3" key="1">
    <citation type="submission" date="2019-12" db="EMBL/GenBank/DDBJ databases">
        <authorList>
            <person name="Li J."/>
        </authorList>
    </citation>
    <scope>NUCLEOTIDE SEQUENCE [LARGE SCALE GENOMIC DNA]</scope>
    <source>
        <strain evidence="2 3">HL2-2</strain>
    </source>
</reference>
<sequence length="144" mass="16535">MKTKLFLLFIIACNLSMAQKSITWDDLADVTFTDKYFPIYEEYFMYPNFGENVKSLDGQLVELQGYFLNISPEDNLYILSKSTMAMCFFCGMGGPETVVELRLDDNPKLKTDTVVKITATLQLNSEDVDHLIYILKDCKLEKVN</sequence>
<evidence type="ECO:0000313" key="3">
    <source>
        <dbReference type="Proteomes" id="UP000478208"/>
    </source>
</evidence>
<dbReference type="AlphaFoldDB" id="A0A6L6U8A5"/>
<name>A0A6L6U8A5_9FLAO</name>
<evidence type="ECO:0008006" key="4">
    <source>
        <dbReference type="Google" id="ProtNLM"/>
    </source>
</evidence>
<dbReference type="EMBL" id="WOWS01000001">
    <property type="protein sequence ID" value="MUU77112.1"/>
    <property type="molecule type" value="Genomic_DNA"/>
</dbReference>
<evidence type="ECO:0000313" key="2">
    <source>
        <dbReference type="EMBL" id="MUU77112.1"/>
    </source>
</evidence>
<comment type="caution">
    <text evidence="2">The sequence shown here is derived from an EMBL/GenBank/DDBJ whole genome shotgun (WGS) entry which is preliminary data.</text>
</comment>
<proteinExistence type="predicted"/>